<keyword evidence="4 6" id="KW-0456">Lyase</keyword>
<evidence type="ECO:0000256" key="8">
    <source>
        <dbReference type="RuleBase" id="RU004479"/>
    </source>
</evidence>
<comment type="similarity">
    <text evidence="6 7">Belongs to the PAL/histidase family.</text>
</comment>
<protein>
    <recommendedName>
        <fullName evidence="2 6">Histidine ammonia-lyase</fullName>
        <shortName evidence="6">Histidase</shortName>
        <ecNumber evidence="2 6">4.3.1.3</ecNumber>
    </recommendedName>
</protein>
<dbReference type="PROSITE" id="PS00488">
    <property type="entry name" value="PAL_HISTIDASE"/>
    <property type="match status" value="1"/>
</dbReference>
<evidence type="ECO:0000256" key="9">
    <source>
        <dbReference type="RuleBase" id="RU004480"/>
    </source>
</evidence>
<dbReference type="EMBL" id="JACOPN010000002">
    <property type="protein sequence ID" value="MBC5716488.1"/>
    <property type="molecule type" value="Genomic_DNA"/>
</dbReference>
<dbReference type="Pfam" id="PF00221">
    <property type="entry name" value="Lyase_aromatic"/>
    <property type="match status" value="1"/>
</dbReference>
<evidence type="ECO:0000256" key="4">
    <source>
        <dbReference type="ARBA" id="ARBA00023239"/>
    </source>
</evidence>
<dbReference type="AlphaFoldDB" id="A0A8J6IYS2"/>
<dbReference type="FunFam" id="1.20.200.10:FF:000003">
    <property type="entry name" value="Histidine ammonia-lyase"/>
    <property type="match status" value="1"/>
</dbReference>
<dbReference type="GO" id="GO:0019556">
    <property type="term" value="P:L-histidine catabolic process to glutamate and formamide"/>
    <property type="evidence" value="ECO:0007669"/>
    <property type="project" value="UniProtKB-UniPathway"/>
</dbReference>
<organism evidence="10 11">
    <name type="scientific">Flintibacter faecis</name>
    <dbReference type="NCBI Taxonomy" id="2763047"/>
    <lineage>
        <taxon>Bacteria</taxon>
        <taxon>Bacillati</taxon>
        <taxon>Bacillota</taxon>
        <taxon>Clostridia</taxon>
        <taxon>Eubacteriales</taxon>
        <taxon>Flintibacter</taxon>
    </lineage>
</organism>
<dbReference type="GO" id="GO:0005737">
    <property type="term" value="C:cytoplasm"/>
    <property type="evidence" value="ECO:0007669"/>
    <property type="project" value="UniProtKB-SubCell"/>
</dbReference>
<dbReference type="InterPro" id="IPR005921">
    <property type="entry name" value="HutH"/>
</dbReference>
<accession>A0A8J6IYS2</accession>
<evidence type="ECO:0000256" key="2">
    <source>
        <dbReference type="ARBA" id="ARBA00012994"/>
    </source>
</evidence>
<comment type="PTM">
    <text evidence="6">Contains an active site 4-methylidene-imidazol-5-one (MIO), which is formed autocatalytically by cyclization and dehydration of residues Ser-Ser-Gly.</text>
</comment>
<feature type="modified residue" description="2,3-didehydroalanine (Ser)" evidence="6">
    <location>
        <position position="151"/>
    </location>
</feature>
<evidence type="ECO:0000256" key="6">
    <source>
        <dbReference type="HAMAP-Rule" id="MF_00229"/>
    </source>
</evidence>
<dbReference type="UniPathway" id="UPA00379">
    <property type="reaction ID" value="UER00549"/>
</dbReference>
<dbReference type="GO" id="GO:0004397">
    <property type="term" value="F:histidine ammonia-lyase activity"/>
    <property type="evidence" value="ECO:0007669"/>
    <property type="project" value="UniProtKB-UniRule"/>
</dbReference>
<dbReference type="InterPro" id="IPR024083">
    <property type="entry name" value="Fumarase/histidase_N"/>
</dbReference>
<dbReference type="HAMAP" id="MF_00229">
    <property type="entry name" value="His_ammonia_lyase"/>
    <property type="match status" value="1"/>
</dbReference>
<dbReference type="EC" id="4.3.1.3" evidence="2 6"/>
<dbReference type="Proteomes" id="UP000602260">
    <property type="component" value="Unassembled WGS sequence"/>
</dbReference>
<evidence type="ECO:0000256" key="3">
    <source>
        <dbReference type="ARBA" id="ARBA00022808"/>
    </source>
</evidence>
<dbReference type="SUPFAM" id="SSF48557">
    <property type="entry name" value="L-aspartase-like"/>
    <property type="match status" value="1"/>
</dbReference>
<dbReference type="GO" id="GO:0019557">
    <property type="term" value="P:L-histidine catabolic process to glutamate and formate"/>
    <property type="evidence" value="ECO:0007669"/>
    <property type="project" value="UniProtKB-UniPathway"/>
</dbReference>
<keyword evidence="6" id="KW-0963">Cytoplasm</keyword>
<dbReference type="FunFam" id="1.10.275.10:FF:000005">
    <property type="entry name" value="Histidine ammonia-lyase"/>
    <property type="match status" value="1"/>
</dbReference>
<dbReference type="RefSeq" id="WP_186877919.1">
    <property type="nucleotide sequence ID" value="NZ_JACOPN010000002.1"/>
</dbReference>
<proteinExistence type="inferred from homology"/>
<keyword evidence="3 6" id="KW-0369">Histidine metabolism</keyword>
<comment type="subcellular location">
    <subcellularLocation>
        <location evidence="6 9">Cytoplasm</location>
    </subcellularLocation>
</comment>
<dbReference type="NCBIfam" id="TIGR01225">
    <property type="entry name" value="hutH"/>
    <property type="match status" value="1"/>
</dbReference>
<comment type="caution">
    <text evidence="10">The sequence shown here is derived from an EMBL/GenBank/DDBJ whole genome shotgun (WGS) entry which is preliminary data.</text>
</comment>
<comment type="catalytic activity">
    <reaction evidence="5 6 8">
        <text>L-histidine = trans-urocanate + NH4(+)</text>
        <dbReference type="Rhea" id="RHEA:21232"/>
        <dbReference type="ChEBI" id="CHEBI:17771"/>
        <dbReference type="ChEBI" id="CHEBI:28938"/>
        <dbReference type="ChEBI" id="CHEBI:57595"/>
        <dbReference type="EC" id="4.3.1.3"/>
    </reaction>
</comment>
<sequence length="522" mass="56066">MLYNPKAIKNVVLDGHSLTLESFVAVARFGATVELAPSAMEAMKKSRALAEKIAAEKRVAYGITTGFGDFQKVAVSAEMSNQLSTNLILSHCTAMGEPYADEVSRGMLLLRANALCVGVSGVRPLLVEMMIEMLNKGVTPVIPQKGSLGSSGDLAPLAHMSLPLLGRGRAKFDGVEMSGAEAMAKAGIKTLDTLVSKEGLGLTNGTCAMTSVGSLALYDTICAAQLGDIIGSMDFEGLTGLRNAFDPRIHAVRGQKGQMLVAENMAKLLDGSEIIDNCQNDRVQDAYALRCIPQLHGAVRDALDYVLDKVEIELNAVTDNPLMFLEDEAVISGGNFHGEPMAIPFDTLGIAASELADASERRLERMVNAALSNGLTPFLTVEGGVNSGYMIVQYAAASMVSENKIYAHPASVDSIPSSANQEDIVSMGTTAGRKAGMIVKNTLDCLALELMTSCQAIDIRRRLNSHGQGITPLHQAIYNKVREKVAFFEIDREIWPDIQAVKEMIYSGELLELIKEYIPDFQ</sequence>
<evidence type="ECO:0000313" key="11">
    <source>
        <dbReference type="Proteomes" id="UP000602260"/>
    </source>
</evidence>
<dbReference type="PANTHER" id="PTHR10362">
    <property type="entry name" value="HISTIDINE AMMONIA-LYASE"/>
    <property type="match status" value="1"/>
</dbReference>
<reference evidence="10" key="1">
    <citation type="submission" date="2020-08" db="EMBL/GenBank/DDBJ databases">
        <title>Genome public.</title>
        <authorList>
            <person name="Liu C."/>
            <person name="Sun Q."/>
        </authorList>
    </citation>
    <scope>NUCLEOTIDE SEQUENCE</scope>
    <source>
        <strain evidence="10">BX5</strain>
    </source>
</reference>
<dbReference type="InterPro" id="IPR001106">
    <property type="entry name" value="Aromatic_Lyase"/>
</dbReference>
<comment type="pathway">
    <text evidence="1 6 8">Amino-acid degradation; L-histidine degradation into L-glutamate; N-formimidoyl-L-glutamate from L-histidine: step 1/3.</text>
</comment>
<dbReference type="Gene3D" id="1.10.275.10">
    <property type="entry name" value="Fumarase/aspartase (N-terminal domain)"/>
    <property type="match status" value="1"/>
</dbReference>
<keyword evidence="11" id="KW-1185">Reference proteome</keyword>
<evidence type="ECO:0000256" key="1">
    <source>
        <dbReference type="ARBA" id="ARBA00005113"/>
    </source>
</evidence>
<dbReference type="NCBIfam" id="NF006871">
    <property type="entry name" value="PRK09367.1"/>
    <property type="match status" value="1"/>
</dbReference>
<name>A0A8J6IYS2_9FIRM</name>
<dbReference type="InterPro" id="IPR022313">
    <property type="entry name" value="Phe/His_NH3-lyase_AS"/>
</dbReference>
<evidence type="ECO:0000256" key="5">
    <source>
        <dbReference type="ARBA" id="ARBA00049269"/>
    </source>
</evidence>
<gene>
    <name evidence="6 10" type="primary">hutH</name>
    <name evidence="10" type="ORF">H8S55_03980</name>
</gene>
<dbReference type="InterPro" id="IPR008948">
    <property type="entry name" value="L-Aspartase-like"/>
</dbReference>
<evidence type="ECO:0000256" key="7">
    <source>
        <dbReference type="RuleBase" id="RU003954"/>
    </source>
</evidence>
<dbReference type="CDD" id="cd00332">
    <property type="entry name" value="PAL-HAL"/>
    <property type="match status" value="1"/>
</dbReference>
<evidence type="ECO:0000313" key="10">
    <source>
        <dbReference type="EMBL" id="MBC5716488.1"/>
    </source>
</evidence>
<feature type="cross-link" description="5-imidazolinone (Ala-Gly)" evidence="6">
    <location>
        <begin position="150"/>
        <end position="152"/>
    </location>
</feature>
<dbReference type="Gene3D" id="1.20.200.10">
    <property type="entry name" value="Fumarase/aspartase (Central domain)"/>
    <property type="match status" value="1"/>
</dbReference>